<evidence type="ECO:0000256" key="3">
    <source>
        <dbReference type="RuleBase" id="RU361155"/>
    </source>
</evidence>
<dbReference type="GO" id="GO:0008146">
    <property type="term" value="F:sulfotransferase activity"/>
    <property type="evidence" value="ECO:0007669"/>
    <property type="project" value="InterPro"/>
</dbReference>
<evidence type="ECO:0000259" key="4">
    <source>
        <dbReference type="Pfam" id="PF00685"/>
    </source>
</evidence>
<dbReference type="GeneID" id="110422044"/>
<dbReference type="EC" id="2.8.2.-" evidence="3"/>
<comment type="similarity">
    <text evidence="1 3">Belongs to the sulfotransferase 1 family.</text>
</comment>
<dbReference type="Proteomes" id="UP000504621">
    <property type="component" value="Unplaced"/>
</dbReference>
<dbReference type="RefSeq" id="XP_021291481.1">
    <property type="nucleotide sequence ID" value="XM_021435806.1"/>
</dbReference>
<keyword evidence="5" id="KW-1185">Reference proteome</keyword>
<dbReference type="Pfam" id="PF00685">
    <property type="entry name" value="Sulfotransfer_1"/>
    <property type="match status" value="1"/>
</dbReference>
<dbReference type="AlphaFoldDB" id="A0A6J1AX69"/>
<organism evidence="5 6">
    <name type="scientific">Herrania umbratica</name>
    <dbReference type="NCBI Taxonomy" id="108875"/>
    <lineage>
        <taxon>Eukaryota</taxon>
        <taxon>Viridiplantae</taxon>
        <taxon>Streptophyta</taxon>
        <taxon>Embryophyta</taxon>
        <taxon>Tracheophyta</taxon>
        <taxon>Spermatophyta</taxon>
        <taxon>Magnoliopsida</taxon>
        <taxon>eudicotyledons</taxon>
        <taxon>Gunneridae</taxon>
        <taxon>Pentapetalae</taxon>
        <taxon>rosids</taxon>
        <taxon>malvids</taxon>
        <taxon>Malvales</taxon>
        <taxon>Malvaceae</taxon>
        <taxon>Byttnerioideae</taxon>
        <taxon>Herrania</taxon>
    </lineage>
</organism>
<keyword evidence="2 3" id="KW-0808">Transferase</keyword>
<feature type="domain" description="Sulfotransferase" evidence="4">
    <location>
        <begin position="69"/>
        <end position="327"/>
    </location>
</feature>
<evidence type="ECO:0000256" key="2">
    <source>
        <dbReference type="ARBA" id="ARBA00022679"/>
    </source>
</evidence>
<proteinExistence type="inferred from homology"/>
<dbReference type="PANTHER" id="PTHR11783">
    <property type="entry name" value="SULFOTRANSFERASE SULT"/>
    <property type="match status" value="1"/>
</dbReference>
<dbReference type="OrthoDB" id="205623at2759"/>
<evidence type="ECO:0000256" key="1">
    <source>
        <dbReference type="ARBA" id="ARBA00005771"/>
    </source>
</evidence>
<dbReference type="SUPFAM" id="SSF52540">
    <property type="entry name" value="P-loop containing nucleoside triphosphate hydrolases"/>
    <property type="match status" value="1"/>
</dbReference>
<dbReference type="Gene3D" id="3.40.50.300">
    <property type="entry name" value="P-loop containing nucleotide triphosphate hydrolases"/>
    <property type="match status" value="1"/>
</dbReference>
<evidence type="ECO:0000313" key="5">
    <source>
        <dbReference type="Proteomes" id="UP000504621"/>
    </source>
</evidence>
<dbReference type="InterPro" id="IPR027417">
    <property type="entry name" value="P-loop_NTPase"/>
</dbReference>
<reference evidence="6" key="1">
    <citation type="submission" date="2025-08" db="UniProtKB">
        <authorList>
            <consortium name="RefSeq"/>
        </authorList>
    </citation>
    <scope>IDENTIFICATION</scope>
    <source>
        <tissue evidence="6">Leaf</tissue>
    </source>
</reference>
<sequence length="330" mass="38000">MEFSYPSKSIIASNITTESLQKYREEISTLLKEDGWSPFFHLCLYKGFWFHPFFLDGAMYAQDHFQAQPSDIFLCSAMKTGCTWLKSLSFAIATRGQYDESTSPLRTIVPHDCIPFLEYGEYSTAEGPRIPLFASHLPYTLLPKSIIDSGCKIVYLCRDPKDTFVSMWHFFGKLKNKKPREGGLVSIEEAFELFCKGLSSYGPYWEHVLGYWKESLERPDKILFLKYEDMTNDTEACVKKLAEFFDCPFSLEEERKGIVQGIIKFCSFENLSNLDVNKTGKQVKKDGFLENSAYFRKGKIGDWRNHLTAEMGARLDNIMEEKLRGSGLNF</sequence>
<name>A0A6J1AX69_9ROSI</name>
<gene>
    <name evidence="6" type="primary">LOC110422044</name>
</gene>
<dbReference type="InterPro" id="IPR000863">
    <property type="entry name" value="Sulfotransferase_dom"/>
</dbReference>
<protein>
    <recommendedName>
        <fullName evidence="3">Sulfotransferase</fullName>
        <ecNumber evidence="3">2.8.2.-</ecNumber>
    </recommendedName>
</protein>
<evidence type="ECO:0000313" key="6">
    <source>
        <dbReference type="RefSeq" id="XP_021291481.1"/>
    </source>
</evidence>
<accession>A0A6J1AX69</accession>